<keyword evidence="2" id="KW-1185">Reference proteome</keyword>
<dbReference type="EMBL" id="JASSZA010000005">
    <property type="protein sequence ID" value="KAK2110407.1"/>
    <property type="molecule type" value="Genomic_DNA"/>
</dbReference>
<feature type="non-terminal residue" evidence="1">
    <location>
        <position position="70"/>
    </location>
</feature>
<gene>
    <name evidence="1" type="ORF">P7K49_010153</name>
</gene>
<reference evidence="1 2" key="1">
    <citation type="submission" date="2023-05" db="EMBL/GenBank/DDBJ databases">
        <title>B98-5 Cell Line De Novo Hybrid Assembly: An Optical Mapping Approach.</title>
        <authorList>
            <person name="Kananen K."/>
            <person name="Auerbach J.A."/>
            <person name="Kautto E."/>
            <person name="Blachly J.S."/>
        </authorList>
    </citation>
    <scope>NUCLEOTIDE SEQUENCE [LARGE SCALE GENOMIC DNA]</scope>
    <source>
        <strain evidence="1">B95-8</strain>
        <tissue evidence="1">Cell line</tissue>
    </source>
</reference>
<accession>A0ABQ9VQA3</accession>
<proteinExistence type="predicted"/>
<evidence type="ECO:0000313" key="2">
    <source>
        <dbReference type="Proteomes" id="UP001266305"/>
    </source>
</evidence>
<comment type="caution">
    <text evidence="1">The sequence shown here is derived from an EMBL/GenBank/DDBJ whole genome shotgun (WGS) entry which is preliminary data.</text>
</comment>
<dbReference type="Proteomes" id="UP001266305">
    <property type="component" value="Unassembled WGS sequence"/>
</dbReference>
<name>A0ABQ9VQA3_SAGOE</name>
<sequence>CSALDQPYHYLGCMGPKLTQAWPCPILPLCWLCPGPTLTLTGHVQSCPLSWTYMGPALALAWPLILTWPQ</sequence>
<feature type="non-terminal residue" evidence="1">
    <location>
        <position position="1"/>
    </location>
</feature>
<organism evidence="1 2">
    <name type="scientific">Saguinus oedipus</name>
    <name type="common">Cotton-top tamarin</name>
    <name type="synonym">Oedipomidas oedipus</name>
    <dbReference type="NCBI Taxonomy" id="9490"/>
    <lineage>
        <taxon>Eukaryota</taxon>
        <taxon>Metazoa</taxon>
        <taxon>Chordata</taxon>
        <taxon>Craniata</taxon>
        <taxon>Vertebrata</taxon>
        <taxon>Euteleostomi</taxon>
        <taxon>Mammalia</taxon>
        <taxon>Eutheria</taxon>
        <taxon>Euarchontoglires</taxon>
        <taxon>Primates</taxon>
        <taxon>Haplorrhini</taxon>
        <taxon>Platyrrhini</taxon>
        <taxon>Cebidae</taxon>
        <taxon>Callitrichinae</taxon>
        <taxon>Saguinus</taxon>
    </lineage>
</organism>
<evidence type="ECO:0000313" key="1">
    <source>
        <dbReference type="EMBL" id="KAK2110407.1"/>
    </source>
</evidence>
<protein>
    <submittedName>
        <fullName evidence="1">Uncharacterized protein</fullName>
    </submittedName>
</protein>